<dbReference type="EMBL" id="CAFBMQ010000341">
    <property type="protein sequence ID" value="CAB4929114.1"/>
    <property type="molecule type" value="Genomic_DNA"/>
</dbReference>
<accession>A0A6J7IFK8</accession>
<organism evidence="2">
    <name type="scientific">freshwater metagenome</name>
    <dbReference type="NCBI Taxonomy" id="449393"/>
    <lineage>
        <taxon>unclassified sequences</taxon>
        <taxon>metagenomes</taxon>
        <taxon>ecological metagenomes</taxon>
    </lineage>
</organism>
<reference evidence="2" key="1">
    <citation type="submission" date="2020-05" db="EMBL/GenBank/DDBJ databases">
        <authorList>
            <person name="Chiriac C."/>
            <person name="Salcher M."/>
            <person name="Ghai R."/>
            <person name="Kavagutti S V."/>
        </authorList>
    </citation>
    <scope>NUCLEOTIDE SEQUENCE</scope>
</reference>
<protein>
    <submittedName>
        <fullName evidence="2">Unannotated protein</fullName>
    </submittedName>
</protein>
<name>A0A6J7IFK8_9ZZZZ</name>
<evidence type="ECO:0000313" key="2">
    <source>
        <dbReference type="EMBL" id="CAB4929114.1"/>
    </source>
</evidence>
<feature type="compositionally biased region" description="Low complexity" evidence="1">
    <location>
        <begin position="51"/>
        <end position="73"/>
    </location>
</feature>
<evidence type="ECO:0000256" key="1">
    <source>
        <dbReference type="SAM" id="MobiDB-lite"/>
    </source>
</evidence>
<sequence length="73" mass="7719">MPFIVTVSGTTGLGWCTWYSGIRRTPSRCALPCHAFRTSFGNGATGSTFEARTTSSRSAPSAAPRIRSLLPGP</sequence>
<dbReference type="AlphaFoldDB" id="A0A6J7IFK8"/>
<gene>
    <name evidence="2" type="ORF">UFOPK3609_01837</name>
</gene>
<proteinExistence type="predicted"/>
<feature type="region of interest" description="Disordered" evidence="1">
    <location>
        <begin position="47"/>
        <end position="73"/>
    </location>
</feature>